<sequence>MNALHIKNTVLAVLAAAGSAIAQALGGLGYGADFPMSACRWIRGYSRKS</sequence>
<organism evidence="1">
    <name type="scientific">Siphoviridae sp. ctoiW10</name>
    <dbReference type="NCBI Taxonomy" id="2827592"/>
    <lineage>
        <taxon>Viruses</taxon>
        <taxon>Duplodnaviria</taxon>
        <taxon>Heunggongvirae</taxon>
        <taxon>Uroviricota</taxon>
        <taxon>Caudoviricetes</taxon>
    </lineage>
</organism>
<name>A0A8S5LPV2_9CAUD</name>
<protein>
    <submittedName>
        <fullName evidence="1">Uncharacterized protein</fullName>
    </submittedName>
</protein>
<proteinExistence type="predicted"/>
<reference evidence="1" key="1">
    <citation type="journal article" date="2021" name="Proc. Natl. Acad. Sci. U.S.A.">
        <title>A Catalog of Tens of Thousands of Viruses from Human Metagenomes Reveals Hidden Associations with Chronic Diseases.</title>
        <authorList>
            <person name="Tisza M.J."/>
            <person name="Buck C.B."/>
        </authorList>
    </citation>
    <scope>NUCLEOTIDE SEQUENCE</scope>
    <source>
        <strain evidence="1">CtoiW10</strain>
    </source>
</reference>
<accession>A0A8S5LPV2</accession>
<evidence type="ECO:0000313" key="1">
    <source>
        <dbReference type="EMBL" id="DAD71879.1"/>
    </source>
</evidence>
<dbReference type="EMBL" id="BK015888">
    <property type="protein sequence ID" value="DAD71879.1"/>
    <property type="molecule type" value="Genomic_DNA"/>
</dbReference>